<gene>
    <name evidence="3" type="ORF">GCM10012280_66600</name>
</gene>
<dbReference type="AlphaFoldDB" id="A0A918E0U8"/>
<comment type="caution">
    <text evidence="3">The sequence shown here is derived from an EMBL/GenBank/DDBJ whole genome shotgun (WGS) entry which is preliminary data.</text>
</comment>
<keyword evidence="2" id="KW-0732">Signal</keyword>
<feature type="chain" id="PRO_5036769311" evidence="2">
    <location>
        <begin position="34"/>
        <end position="414"/>
    </location>
</feature>
<feature type="signal peptide" evidence="2">
    <location>
        <begin position="1"/>
        <end position="33"/>
    </location>
</feature>
<evidence type="ECO:0000313" key="4">
    <source>
        <dbReference type="Proteomes" id="UP000641932"/>
    </source>
</evidence>
<keyword evidence="1" id="KW-0812">Transmembrane</keyword>
<evidence type="ECO:0000313" key="3">
    <source>
        <dbReference type="EMBL" id="GGO99656.1"/>
    </source>
</evidence>
<sequence length="414" mass="44282">MDSRRAHLWRAAAWRPLVAGVLCVLLGPGAASAADGSPLAGELLTSSDTIDSGHPVDLVLSVQNRQSVPVSLQKVDVLASDGLRACAWRQTACDAHFASRPAPVRSVAAGDTATLRYRLRSQGRLWPGPKLVVVSVHGRYVLKGKPHQVSLTLSKRVQFAVLGEAQFISGIGVPSFLLLPGFLLLATYRLLARRSRQGEAALPQLDVNAMEFVALSASLSIAAVPLFWVISWFAGEPRTYLDGYDTQDLLAVWIGSIAAGAVAFSVPAALAAIQLWLRTPQLTDSPGQALSRLARAGEGLTRTQMRFRHAGPGGEVPAQAFVYAAPAVEGDPYWLMPPIRYTCRAGAAPDVHRRLVELLRGEAPAKAVHDFLRQHAKDVDLSWAPGALRGPVQVSAPQVRGEVAAAPLLRMEAP</sequence>
<evidence type="ECO:0000256" key="1">
    <source>
        <dbReference type="SAM" id="Phobius"/>
    </source>
</evidence>
<name>A0A918E0U8_9ACTN</name>
<keyword evidence="4" id="KW-1185">Reference proteome</keyword>
<accession>A0A918E0U8</accession>
<reference evidence="3" key="2">
    <citation type="submission" date="2020-09" db="EMBL/GenBank/DDBJ databases">
        <authorList>
            <person name="Sun Q."/>
            <person name="Zhou Y."/>
        </authorList>
    </citation>
    <scope>NUCLEOTIDE SEQUENCE</scope>
    <source>
        <strain evidence="3">CGMCC 4.7201</strain>
    </source>
</reference>
<dbReference type="Proteomes" id="UP000641932">
    <property type="component" value="Unassembled WGS sequence"/>
</dbReference>
<evidence type="ECO:0000256" key="2">
    <source>
        <dbReference type="SAM" id="SignalP"/>
    </source>
</evidence>
<proteinExistence type="predicted"/>
<feature type="transmembrane region" description="Helical" evidence="1">
    <location>
        <begin position="250"/>
        <end position="277"/>
    </location>
</feature>
<organism evidence="3 4">
    <name type="scientific">Wenjunlia tyrosinilytica</name>
    <dbReference type="NCBI Taxonomy" id="1544741"/>
    <lineage>
        <taxon>Bacteria</taxon>
        <taxon>Bacillati</taxon>
        <taxon>Actinomycetota</taxon>
        <taxon>Actinomycetes</taxon>
        <taxon>Kitasatosporales</taxon>
        <taxon>Streptomycetaceae</taxon>
        <taxon>Wenjunlia</taxon>
    </lineage>
</organism>
<reference evidence="3" key="1">
    <citation type="journal article" date="2014" name="Int. J. Syst. Evol. Microbiol.">
        <title>Complete genome sequence of Corynebacterium casei LMG S-19264T (=DSM 44701T), isolated from a smear-ripened cheese.</title>
        <authorList>
            <consortium name="US DOE Joint Genome Institute (JGI-PGF)"/>
            <person name="Walter F."/>
            <person name="Albersmeier A."/>
            <person name="Kalinowski J."/>
            <person name="Ruckert C."/>
        </authorList>
    </citation>
    <scope>NUCLEOTIDE SEQUENCE</scope>
    <source>
        <strain evidence="3">CGMCC 4.7201</strain>
    </source>
</reference>
<keyword evidence="1" id="KW-1133">Transmembrane helix</keyword>
<dbReference type="EMBL" id="BMMS01000047">
    <property type="protein sequence ID" value="GGO99656.1"/>
    <property type="molecule type" value="Genomic_DNA"/>
</dbReference>
<feature type="transmembrane region" description="Helical" evidence="1">
    <location>
        <begin position="167"/>
        <end position="191"/>
    </location>
</feature>
<protein>
    <submittedName>
        <fullName evidence="3">Uncharacterized protein</fullName>
    </submittedName>
</protein>
<dbReference type="RefSeq" id="WP_189135545.1">
    <property type="nucleotide sequence ID" value="NZ_BMMS01000047.1"/>
</dbReference>
<feature type="transmembrane region" description="Helical" evidence="1">
    <location>
        <begin position="212"/>
        <end position="230"/>
    </location>
</feature>
<keyword evidence="1" id="KW-0472">Membrane</keyword>